<gene>
    <name evidence="1" type="ORF">AG1IA_08853</name>
</gene>
<dbReference type="EMBL" id="AFRT01002864">
    <property type="protein sequence ID" value="ELU37116.1"/>
    <property type="molecule type" value="Genomic_DNA"/>
</dbReference>
<evidence type="ECO:0000313" key="1">
    <source>
        <dbReference type="EMBL" id="ELU37116.1"/>
    </source>
</evidence>
<dbReference type="Proteomes" id="UP000011668">
    <property type="component" value="Unassembled WGS sequence"/>
</dbReference>
<dbReference type="HOGENOM" id="CLU_3052030_0_0_1"/>
<protein>
    <submittedName>
        <fullName evidence="1">Uncharacterized protein</fullName>
    </submittedName>
</protein>
<evidence type="ECO:0000313" key="2">
    <source>
        <dbReference type="Proteomes" id="UP000011668"/>
    </source>
</evidence>
<comment type="caution">
    <text evidence="1">The sequence shown here is derived from an EMBL/GenBank/DDBJ whole genome shotgun (WGS) entry which is preliminary data.</text>
</comment>
<proteinExistence type="predicted"/>
<dbReference type="AlphaFoldDB" id="L8WFZ5"/>
<accession>L8WFZ5</accession>
<name>L8WFZ5_THACA</name>
<reference evidence="1 2" key="1">
    <citation type="journal article" date="2013" name="Nat. Commun.">
        <title>The evolution and pathogenic mechanisms of the rice sheath blight pathogen.</title>
        <authorList>
            <person name="Zheng A."/>
            <person name="Lin R."/>
            <person name="Xu L."/>
            <person name="Qin P."/>
            <person name="Tang C."/>
            <person name="Ai P."/>
            <person name="Zhang D."/>
            <person name="Liu Y."/>
            <person name="Sun Z."/>
            <person name="Feng H."/>
            <person name="Wang Y."/>
            <person name="Chen Y."/>
            <person name="Liang X."/>
            <person name="Fu R."/>
            <person name="Li Q."/>
            <person name="Zhang J."/>
            <person name="Yu X."/>
            <person name="Xie Z."/>
            <person name="Ding L."/>
            <person name="Guan P."/>
            <person name="Tang J."/>
            <person name="Liang Y."/>
            <person name="Wang S."/>
            <person name="Deng Q."/>
            <person name="Li S."/>
            <person name="Zhu J."/>
            <person name="Wang L."/>
            <person name="Liu H."/>
            <person name="Li P."/>
        </authorList>
    </citation>
    <scope>NUCLEOTIDE SEQUENCE [LARGE SCALE GENOMIC DNA]</scope>
    <source>
        <strain evidence="2">AG-1 IA</strain>
    </source>
</reference>
<keyword evidence="2" id="KW-1185">Reference proteome</keyword>
<sequence>MGKSADNFDLLSFLDRRSFRRLLISSSFFFPNKCCQNQSEVTSLLASWSLLDSP</sequence>
<organism evidence="1 2">
    <name type="scientific">Thanatephorus cucumeris (strain AG1-IA)</name>
    <name type="common">Rice sheath blight fungus</name>
    <name type="synonym">Rhizoctonia solani</name>
    <dbReference type="NCBI Taxonomy" id="983506"/>
    <lineage>
        <taxon>Eukaryota</taxon>
        <taxon>Fungi</taxon>
        <taxon>Dikarya</taxon>
        <taxon>Basidiomycota</taxon>
        <taxon>Agaricomycotina</taxon>
        <taxon>Agaricomycetes</taxon>
        <taxon>Cantharellales</taxon>
        <taxon>Ceratobasidiaceae</taxon>
        <taxon>Rhizoctonia</taxon>
        <taxon>Rhizoctonia solani AG-1</taxon>
    </lineage>
</organism>